<dbReference type="EMBL" id="JAYKXN010000001">
    <property type="protein sequence ID" value="KAK7317873.1"/>
    <property type="molecule type" value="Genomic_DNA"/>
</dbReference>
<proteinExistence type="predicted"/>
<evidence type="ECO:0000256" key="1">
    <source>
        <dbReference type="SAM" id="MobiDB-lite"/>
    </source>
</evidence>
<accession>A0AAN9KKF8</accession>
<organism evidence="2 3">
    <name type="scientific">Clitoria ternatea</name>
    <name type="common">Butterfly pea</name>
    <dbReference type="NCBI Taxonomy" id="43366"/>
    <lineage>
        <taxon>Eukaryota</taxon>
        <taxon>Viridiplantae</taxon>
        <taxon>Streptophyta</taxon>
        <taxon>Embryophyta</taxon>
        <taxon>Tracheophyta</taxon>
        <taxon>Spermatophyta</taxon>
        <taxon>Magnoliopsida</taxon>
        <taxon>eudicotyledons</taxon>
        <taxon>Gunneridae</taxon>
        <taxon>Pentapetalae</taxon>
        <taxon>rosids</taxon>
        <taxon>fabids</taxon>
        <taxon>Fabales</taxon>
        <taxon>Fabaceae</taxon>
        <taxon>Papilionoideae</taxon>
        <taxon>50 kb inversion clade</taxon>
        <taxon>NPAAA clade</taxon>
        <taxon>indigoferoid/millettioid clade</taxon>
        <taxon>Phaseoleae</taxon>
        <taxon>Clitoria</taxon>
    </lineage>
</organism>
<evidence type="ECO:0000313" key="2">
    <source>
        <dbReference type="EMBL" id="KAK7317873.1"/>
    </source>
</evidence>
<reference evidence="2 3" key="1">
    <citation type="submission" date="2024-01" db="EMBL/GenBank/DDBJ databases">
        <title>The genomes of 5 underutilized Papilionoideae crops provide insights into root nodulation and disease resistance.</title>
        <authorList>
            <person name="Yuan L."/>
        </authorList>
    </citation>
    <scope>NUCLEOTIDE SEQUENCE [LARGE SCALE GENOMIC DNA]</scope>
    <source>
        <strain evidence="2">LY-2023</strain>
        <tissue evidence="2">Leaf</tissue>
    </source>
</reference>
<dbReference type="Proteomes" id="UP001359559">
    <property type="component" value="Unassembled WGS sequence"/>
</dbReference>
<name>A0AAN9KKF8_CLITE</name>
<sequence>MHDQHSDDKGGIDHAAVAFKMGHDKEFSKALEETLYVRIQEAIFNNNGSKTMDDREELKQVISFVPAEECIPNKQDEAKDTHLEDNNNQYADNYNGEVLDAGSEKIVQIEEDVNN</sequence>
<dbReference type="AlphaFoldDB" id="A0AAN9KKF8"/>
<gene>
    <name evidence="2" type="ORF">RJT34_02459</name>
</gene>
<evidence type="ECO:0000313" key="3">
    <source>
        <dbReference type="Proteomes" id="UP001359559"/>
    </source>
</evidence>
<comment type="caution">
    <text evidence="2">The sequence shown here is derived from an EMBL/GenBank/DDBJ whole genome shotgun (WGS) entry which is preliminary data.</text>
</comment>
<protein>
    <submittedName>
        <fullName evidence="2">Uncharacterized protein</fullName>
    </submittedName>
</protein>
<feature type="compositionally biased region" description="Basic and acidic residues" evidence="1">
    <location>
        <begin position="74"/>
        <end position="85"/>
    </location>
</feature>
<feature type="region of interest" description="Disordered" evidence="1">
    <location>
        <begin position="72"/>
        <end position="95"/>
    </location>
</feature>
<keyword evidence="3" id="KW-1185">Reference proteome</keyword>